<name>A0A0V1L902_9BILA</name>
<protein>
    <recommendedName>
        <fullName evidence="4">Secreted protein</fullName>
    </recommendedName>
</protein>
<comment type="caution">
    <text evidence="2">The sequence shown here is derived from an EMBL/GenBank/DDBJ whole genome shotgun (WGS) entry which is preliminary data.</text>
</comment>
<evidence type="ECO:0000313" key="3">
    <source>
        <dbReference type="Proteomes" id="UP000054721"/>
    </source>
</evidence>
<keyword evidence="1" id="KW-0732">Signal</keyword>
<gene>
    <name evidence="2" type="ORF">T02_5530</name>
</gene>
<evidence type="ECO:0000256" key="1">
    <source>
        <dbReference type="SAM" id="SignalP"/>
    </source>
</evidence>
<keyword evidence="3" id="KW-1185">Reference proteome</keyword>
<sequence length="94" mass="10865">MIYKQQVSIVNKLLLLLRLLDFAVTSRQCRLASATTSNDRNLRPFLPLLYVSRILKFPIQHAYVSLHNLQEACFDDLLRQLLCGLNPYSKMGKN</sequence>
<accession>A0A0V1L902</accession>
<reference evidence="2 3" key="1">
    <citation type="submission" date="2015-05" db="EMBL/GenBank/DDBJ databases">
        <title>Evolution of Trichinella species and genotypes.</title>
        <authorList>
            <person name="Korhonen P.K."/>
            <person name="Edoardo P."/>
            <person name="Giuseppe L.R."/>
            <person name="Gasser R.B."/>
        </authorList>
    </citation>
    <scope>NUCLEOTIDE SEQUENCE [LARGE SCALE GENOMIC DNA]</scope>
    <source>
        <strain evidence="2">ISS10</strain>
    </source>
</reference>
<dbReference type="Proteomes" id="UP000054721">
    <property type="component" value="Unassembled WGS sequence"/>
</dbReference>
<feature type="chain" id="PRO_5006881652" description="Secreted protein" evidence="1">
    <location>
        <begin position="26"/>
        <end position="94"/>
    </location>
</feature>
<feature type="signal peptide" evidence="1">
    <location>
        <begin position="1"/>
        <end position="25"/>
    </location>
</feature>
<evidence type="ECO:0000313" key="2">
    <source>
        <dbReference type="EMBL" id="KRZ55981.1"/>
    </source>
</evidence>
<organism evidence="2 3">
    <name type="scientific">Trichinella nativa</name>
    <dbReference type="NCBI Taxonomy" id="6335"/>
    <lineage>
        <taxon>Eukaryota</taxon>
        <taxon>Metazoa</taxon>
        <taxon>Ecdysozoa</taxon>
        <taxon>Nematoda</taxon>
        <taxon>Enoplea</taxon>
        <taxon>Dorylaimia</taxon>
        <taxon>Trichinellida</taxon>
        <taxon>Trichinellidae</taxon>
        <taxon>Trichinella</taxon>
    </lineage>
</organism>
<evidence type="ECO:0008006" key="4">
    <source>
        <dbReference type="Google" id="ProtNLM"/>
    </source>
</evidence>
<proteinExistence type="predicted"/>
<dbReference type="EMBL" id="JYDW01000104">
    <property type="protein sequence ID" value="KRZ55981.1"/>
    <property type="molecule type" value="Genomic_DNA"/>
</dbReference>
<dbReference type="AlphaFoldDB" id="A0A0V1L902"/>